<dbReference type="Proteomes" id="UP001237642">
    <property type="component" value="Unassembled WGS sequence"/>
</dbReference>
<name>A0AAD8HXF0_9APIA</name>
<feature type="domain" description="RNase H type-1" evidence="2">
    <location>
        <begin position="2"/>
        <end position="81"/>
    </location>
</feature>
<sequence>MGVHDGLVQTLKLGNNKIYIETDNAFAYQTLSPEEQIIIEEELETMLSQINTVIANFFSRGDVICRIGYIPVTSNRAATFLTDYGLHHEKHLAAVNGPFGELHEILSLDKGFGPLGLDFDVNLQHGEVESGPPHSPAKSVESAAKITSPSPVPETH</sequence>
<protein>
    <recommendedName>
        <fullName evidence="2">RNase H type-1 domain-containing protein</fullName>
    </recommendedName>
</protein>
<reference evidence="3" key="1">
    <citation type="submission" date="2023-02" db="EMBL/GenBank/DDBJ databases">
        <title>Genome of toxic invasive species Heracleum sosnowskyi carries increased number of genes despite the absence of recent whole-genome duplications.</title>
        <authorList>
            <person name="Schelkunov M."/>
            <person name="Shtratnikova V."/>
            <person name="Makarenko M."/>
            <person name="Klepikova A."/>
            <person name="Omelchenko D."/>
            <person name="Novikova G."/>
            <person name="Obukhova E."/>
            <person name="Bogdanov V."/>
            <person name="Penin A."/>
            <person name="Logacheva M."/>
        </authorList>
    </citation>
    <scope>NUCLEOTIDE SEQUENCE</scope>
    <source>
        <strain evidence="3">Hsosn_3</strain>
        <tissue evidence="3">Leaf</tissue>
    </source>
</reference>
<evidence type="ECO:0000313" key="3">
    <source>
        <dbReference type="EMBL" id="KAK1374098.1"/>
    </source>
</evidence>
<keyword evidence="4" id="KW-1185">Reference proteome</keyword>
<organism evidence="3 4">
    <name type="scientific">Heracleum sosnowskyi</name>
    <dbReference type="NCBI Taxonomy" id="360622"/>
    <lineage>
        <taxon>Eukaryota</taxon>
        <taxon>Viridiplantae</taxon>
        <taxon>Streptophyta</taxon>
        <taxon>Embryophyta</taxon>
        <taxon>Tracheophyta</taxon>
        <taxon>Spermatophyta</taxon>
        <taxon>Magnoliopsida</taxon>
        <taxon>eudicotyledons</taxon>
        <taxon>Gunneridae</taxon>
        <taxon>Pentapetalae</taxon>
        <taxon>asterids</taxon>
        <taxon>campanulids</taxon>
        <taxon>Apiales</taxon>
        <taxon>Apiaceae</taxon>
        <taxon>Apioideae</taxon>
        <taxon>apioid superclade</taxon>
        <taxon>Tordylieae</taxon>
        <taxon>Tordyliinae</taxon>
        <taxon>Heracleum</taxon>
    </lineage>
</organism>
<gene>
    <name evidence="3" type="ORF">POM88_030291</name>
</gene>
<evidence type="ECO:0000259" key="2">
    <source>
        <dbReference type="Pfam" id="PF13456"/>
    </source>
</evidence>
<dbReference type="EMBL" id="JAUIZM010000007">
    <property type="protein sequence ID" value="KAK1374098.1"/>
    <property type="molecule type" value="Genomic_DNA"/>
</dbReference>
<proteinExistence type="predicted"/>
<feature type="region of interest" description="Disordered" evidence="1">
    <location>
        <begin position="126"/>
        <end position="156"/>
    </location>
</feature>
<dbReference type="InterPro" id="IPR002156">
    <property type="entry name" value="RNaseH_domain"/>
</dbReference>
<comment type="caution">
    <text evidence="3">The sequence shown here is derived from an EMBL/GenBank/DDBJ whole genome shotgun (WGS) entry which is preliminary data.</text>
</comment>
<dbReference type="GO" id="GO:0004523">
    <property type="term" value="F:RNA-DNA hybrid ribonuclease activity"/>
    <property type="evidence" value="ECO:0007669"/>
    <property type="project" value="InterPro"/>
</dbReference>
<reference evidence="3" key="2">
    <citation type="submission" date="2023-05" db="EMBL/GenBank/DDBJ databases">
        <authorList>
            <person name="Schelkunov M.I."/>
        </authorList>
    </citation>
    <scope>NUCLEOTIDE SEQUENCE</scope>
    <source>
        <strain evidence="3">Hsosn_3</strain>
        <tissue evidence="3">Leaf</tissue>
    </source>
</reference>
<dbReference type="Pfam" id="PF13456">
    <property type="entry name" value="RVT_3"/>
    <property type="match status" value="1"/>
</dbReference>
<dbReference type="AlphaFoldDB" id="A0AAD8HXF0"/>
<dbReference type="GO" id="GO:0003676">
    <property type="term" value="F:nucleic acid binding"/>
    <property type="evidence" value="ECO:0007669"/>
    <property type="project" value="InterPro"/>
</dbReference>
<evidence type="ECO:0000313" key="4">
    <source>
        <dbReference type="Proteomes" id="UP001237642"/>
    </source>
</evidence>
<accession>A0AAD8HXF0</accession>
<evidence type="ECO:0000256" key="1">
    <source>
        <dbReference type="SAM" id="MobiDB-lite"/>
    </source>
</evidence>